<evidence type="ECO:0000256" key="3">
    <source>
        <dbReference type="ARBA" id="ARBA00022729"/>
    </source>
</evidence>
<gene>
    <name evidence="8" type="ORF">SAMEA4412673_00068</name>
</gene>
<evidence type="ECO:0000313" key="9">
    <source>
        <dbReference type="Proteomes" id="UP000215355"/>
    </source>
</evidence>
<evidence type="ECO:0000256" key="2">
    <source>
        <dbReference type="ARBA" id="ARBA00006275"/>
    </source>
</evidence>
<proteinExistence type="inferred from homology"/>
<dbReference type="Pfam" id="PF14322">
    <property type="entry name" value="SusD-like_3"/>
    <property type="match status" value="1"/>
</dbReference>
<keyword evidence="5" id="KW-0998">Cell outer membrane</keyword>
<dbReference type="InterPro" id="IPR011990">
    <property type="entry name" value="TPR-like_helical_dom_sf"/>
</dbReference>
<feature type="domain" description="SusD-like N-terminal" evidence="7">
    <location>
        <begin position="87"/>
        <end position="213"/>
    </location>
</feature>
<name>A0AAJ4X7Z5_9SPHI</name>
<evidence type="ECO:0000259" key="7">
    <source>
        <dbReference type="Pfam" id="PF14322"/>
    </source>
</evidence>
<organism evidence="8 9">
    <name type="scientific">Sphingobacterium mizutaii</name>
    <dbReference type="NCBI Taxonomy" id="1010"/>
    <lineage>
        <taxon>Bacteria</taxon>
        <taxon>Pseudomonadati</taxon>
        <taxon>Bacteroidota</taxon>
        <taxon>Sphingobacteriia</taxon>
        <taxon>Sphingobacteriales</taxon>
        <taxon>Sphingobacteriaceae</taxon>
        <taxon>Sphingobacterium</taxon>
    </lineage>
</organism>
<dbReference type="AlphaFoldDB" id="A0AAJ4X7Z5"/>
<dbReference type="PROSITE" id="PS51257">
    <property type="entry name" value="PROKAR_LIPOPROTEIN"/>
    <property type="match status" value="1"/>
</dbReference>
<dbReference type="RefSeq" id="WP_093100064.1">
    <property type="nucleotide sequence ID" value="NZ_FNGK01000005.1"/>
</dbReference>
<evidence type="ECO:0000259" key="6">
    <source>
        <dbReference type="Pfam" id="PF07980"/>
    </source>
</evidence>
<dbReference type="InterPro" id="IPR033985">
    <property type="entry name" value="SusD-like_N"/>
</dbReference>
<reference evidence="8 9" key="1">
    <citation type="submission" date="2017-06" db="EMBL/GenBank/DDBJ databases">
        <authorList>
            <consortium name="Pathogen Informatics"/>
        </authorList>
    </citation>
    <scope>NUCLEOTIDE SEQUENCE [LARGE SCALE GENOMIC DNA]</scope>
    <source>
        <strain evidence="8 9">NCTC12149</strain>
    </source>
</reference>
<dbReference type="Pfam" id="PF07980">
    <property type="entry name" value="SusD_RagB"/>
    <property type="match status" value="1"/>
</dbReference>
<dbReference type="EMBL" id="LT906468">
    <property type="protein sequence ID" value="SNV35566.1"/>
    <property type="molecule type" value="Genomic_DNA"/>
</dbReference>
<evidence type="ECO:0000256" key="4">
    <source>
        <dbReference type="ARBA" id="ARBA00023136"/>
    </source>
</evidence>
<evidence type="ECO:0000256" key="1">
    <source>
        <dbReference type="ARBA" id="ARBA00004442"/>
    </source>
</evidence>
<keyword evidence="3" id="KW-0732">Signal</keyword>
<dbReference type="KEGG" id="smiz:4412673_00068"/>
<accession>A0AAJ4X7Z5</accession>
<evidence type="ECO:0000256" key="5">
    <source>
        <dbReference type="ARBA" id="ARBA00023237"/>
    </source>
</evidence>
<dbReference type="Gene3D" id="1.25.40.390">
    <property type="match status" value="1"/>
</dbReference>
<comment type="subcellular location">
    <subcellularLocation>
        <location evidence="1">Cell outer membrane</location>
    </subcellularLocation>
</comment>
<dbReference type="SUPFAM" id="SSF48452">
    <property type="entry name" value="TPR-like"/>
    <property type="match status" value="1"/>
</dbReference>
<comment type="similarity">
    <text evidence="2">Belongs to the SusD family.</text>
</comment>
<dbReference type="Proteomes" id="UP000215355">
    <property type="component" value="Chromosome 1"/>
</dbReference>
<keyword evidence="4" id="KW-0472">Membrane</keyword>
<dbReference type="GO" id="GO:0009279">
    <property type="term" value="C:cell outer membrane"/>
    <property type="evidence" value="ECO:0007669"/>
    <property type="project" value="UniProtKB-SubCell"/>
</dbReference>
<dbReference type="CDD" id="cd08977">
    <property type="entry name" value="SusD"/>
    <property type="match status" value="1"/>
</dbReference>
<evidence type="ECO:0000313" key="8">
    <source>
        <dbReference type="EMBL" id="SNV35566.1"/>
    </source>
</evidence>
<sequence length="551" mass="62424">MKRFIYIGLFAALTLTSCKDEFLDRIPMNSVSEETFWKTENDVYLAVNGIYATLPGDGIIYEDGASDIAHAQYPWESTATSVSSGIVSTALNAGWNYEIVRKSNYFLENVDKATMDEALKNRYKAEVRFLRAYRYFNMASKFGGVPLITKVLGFTEEELNVPRASKDEVISFVLKELDEVANILPNSYAGGKNNEKGRITKGAVLALKSRILLNEAKYAEAAAAAQEVMGLGYQLFKTSQESEIDQKDDYSKLVDFANADEQKKFRLALRSYEGIFHQANEGNSEVILERQYIQQAQPNYLNTYLLEGGVGGWSSLTPTQELVNSYQNFKTGEAVAVPSNQERAQRYADKDKTAFLQEYKNRDPRFYASILFETAPWNALTIDGGYKFSWVDGASNMSKTGYNFRKMVDTKANRDNLDNHSNVILIRYAEVLLNYAEAKNEATGPDATVYAAIDQIRERAGMPKLDRTKYGSKEALRNAIRQERKVELALEGVRYLDIRRWKTAPDVMKNIYNLKNSLAQERIWDNKLYLMPVPQSQMDLSYGVLVQNPGY</sequence>
<dbReference type="InterPro" id="IPR012944">
    <property type="entry name" value="SusD_RagB_dom"/>
</dbReference>
<feature type="domain" description="RagB/SusD" evidence="6">
    <location>
        <begin position="273"/>
        <end position="551"/>
    </location>
</feature>
<protein>
    <submittedName>
        <fullName evidence="8">SusD family</fullName>
    </submittedName>
</protein>